<evidence type="ECO:0000313" key="3">
    <source>
        <dbReference type="Proteomes" id="UP000008281"/>
    </source>
</evidence>
<dbReference type="PANTHER" id="PTHR15131:SF7">
    <property type="entry name" value="SNAPC (SMALL NUCLEAR RNA ACTIVATING COMPLEX) HOMOLOG-RELATED"/>
    <property type="match status" value="1"/>
</dbReference>
<feature type="compositionally biased region" description="Basic and acidic residues" evidence="1">
    <location>
        <begin position="407"/>
        <end position="417"/>
    </location>
</feature>
<dbReference type="Proteomes" id="UP000008281">
    <property type="component" value="Unassembled WGS sequence"/>
</dbReference>
<reference evidence="2" key="1">
    <citation type="submission" date="2007-07" db="EMBL/GenBank/DDBJ databases">
        <title>PCAP assembly of the Caenorhabditis remanei genome.</title>
        <authorList>
            <consortium name="The Caenorhabditis remanei Sequencing Consortium"/>
            <person name="Wilson R.K."/>
        </authorList>
    </citation>
    <scope>NUCLEOTIDE SEQUENCE [LARGE SCALE GENOMIC DNA]</scope>
    <source>
        <strain evidence="2">PB4641</strain>
    </source>
</reference>
<proteinExistence type="predicted"/>
<dbReference type="OMA" id="CITIKEG"/>
<dbReference type="EMBL" id="DS268420">
    <property type="protein sequence ID" value="EFO87610.1"/>
    <property type="molecule type" value="Genomic_DNA"/>
</dbReference>
<dbReference type="FunCoup" id="E3LZI7">
    <property type="interactions" value="5"/>
</dbReference>
<feature type="region of interest" description="Disordered" evidence="1">
    <location>
        <begin position="324"/>
        <end position="344"/>
    </location>
</feature>
<dbReference type="GO" id="GO:0043565">
    <property type="term" value="F:sequence-specific DNA binding"/>
    <property type="evidence" value="ECO:0007669"/>
    <property type="project" value="TreeGrafter"/>
</dbReference>
<dbReference type="eggNOG" id="KOG4746">
    <property type="taxonomic scope" value="Eukaryota"/>
</dbReference>
<dbReference type="InterPro" id="IPR019188">
    <property type="entry name" value="SNAPC1"/>
</dbReference>
<sequence length="579" mass="66769">MPKGGASSLIPVDAGLRGDLDSFLRAFLDLKFSDYKKLFQHRKMINLHNGRSESAEIIEFNEQLLVHCLPYMEENVCIGTPRSLEERLFGLYSIYTFFYTQQVEHVVKIRVDPDTARNFRRFTEFLLENNILDAYMACLKLLEDKAFKHVAFVPVFDPSLFKRFGANDQIDRSEALVNVNDPLVRVRILHNSDVFKKLGLIHNEYNRLKKSAGVDLGGISMNNVQDTCKHILENYSQTIKEEKVPLIATVSPSSDKAKVSRSQIREKAYNSELSLSRFRRHYTTDNIRIKKERFEYDSKEEKNIRANPKKHQKRVFKTELMEYKKASQTKQETTDNTPPKPSKAECITIKEGMSDSVEMNVESHPLKGILKTSRITRKSNGLRVTIEEEPKNESYKREGTPFFYSSETEKNNREPAQKKVRKSIKTETPVEINQEMTGENTNVNLDFRENSLFNFTIFFQDSITKETSIAASVDPTPINPILSAPETKKASEIEPIHDHLNHLEETMSTPGLQSCVVDNDYECANEEIHDCMLFLTIFKTFMIDTIYSGFNDSNDTHFFDEEIELLSDDEKNVSISFDF</sequence>
<feature type="region of interest" description="Disordered" evidence="1">
    <location>
        <begin position="405"/>
        <end position="425"/>
    </location>
</feature>
<gene>
    <name evidence="2" type="ORF">CRE_05477</name>
</gene>
<accession>E3LZI7</accession>
<dbReference type="OrthoDB" id="20127at2759"/>
<dbReference type="InParanoid" id="E3LZI7"/>
<dbReference type="STRING" id="31234.E3LZI7"/>
<dbReference type="GO" id="GO:0019185">
    <property type="term" value="C:snRNA-activating protein complex"/>
    <property type="evidence" value="ECO:0007669"/>
    <property type="project" value="TreeGrafter"/>
</dbReference>
<dbReference type="GO" id="GO:0042796">
    <property type="term" value="P:snRNA transcription by RNA polymerase III"/>
    <property type="evidence" value="ECO:0007669"/>
    <property type="project" value="TreeGrafter"/>
</dbReference>
<dbReference type="Pfam" id="PF09808">
    <property type="entry name" value="SNAPC1"/>
    <property type="match status" value="1"/>
</dbReference>
<dbReference type="AlphaFoldDB" id="E3LZI7"/>
<feature type="compositionally biased region" description="Polar residues" evidence="1">
    <location>
        <begin position="326"/>
        <end position="337"/>
    </location>
</feature>
<protein>
    <submittedName>
        <fullName evidence="2">Uncharacterized protein</fullName>
    </submittedName>
</protein>
<dbReference type="GO" id="GO:0042795">
    <property type="term" value="P:snRNA transcription by RNA polymerase II"/>
    <property type="evidence" value="ECO:0007669"/>
    <property type="project" value="TreeGrafter"/>
</dbReference>
<dbReference type="PANTHER" id="PTHR15131">
    <property type="entry name" value="SMALL NUCLEAR RNA ACTIVATING COMPLEX, POLYPEPTIDE 1"/>
    <property type="match status" value="1"/>
</dbReference>
<evidence type="ECO:0000256" key="1">
    <source>
        <dbReference type="SAM" id="MobiDB-lite"/>
    </source>
</evidence>
<name>E3LZI7_CAERE</name>
<evidence type="ECO:0000313" key="2">
    <source>
        <dbReference type="EMBL" id="EFO87610.1"/>
    </source>
</evidence>
<keyword evidence="3" id="KW-1185">Reference proteome</keyword>
<dbReference type="HOGENOM" id="CLU_488565_0_0_1"/>
<organism evidence="3">
    <name type="scientific">Caenorhabditis remanei</name>
    <name type="common">Caenorhabditis vulgaris</name>
    <dbReference type="NCBI Taxonomy" id="31234"/>
    <lineage>
        <taxon>Eukaryota</taxon>
        <taxon>Metazoa</taxon>
        <taxon>Ecdysozoa</taxon>
        <taxon>Nematoda</taxon>
        <taxon>Chromadorea</taxon>
        <taxon>Rhabditida</taxon>
        <taxon>Rhabditina</taxon>
        <taxon>Rhabditomorpha</taxon>
        <taxon>Rhabditoidea</taxon>
        <taxon>Rhabditidae</taxon>
        <taxon>Peloderinae</taxon>
        <taxon>Caenorhabditis</taxon>
    </lineage>
</organism>